<keyword evidence="4 5" id="KW-0342">GTP-binding</keyword>
<accession>A0A2I0JNZ9</accession>
<proteinExistence type="inferred from homology"/>
<comment type="subunit">
    <text evidence="5">Binds to RNA polymerase II (RNAPII).</text>
</comment>
<evidence type="ECO:0000256" key="1">
    <source>
        <dbReference type="ARBA" id="ARBA00005290"/>
    </source>
</evidence>
<evidence type="ECO:0000256" key="5">
    <source>
        <dbReference type="RuleBase" id="RU365059"/>
    </source>
</evidence>
<dbReference type="STRING" id="22663.A0A2I0JNZ9"/>
<dbReference type="InterPro" id="IPR027417">
    <property type="entry name" value="P-loop_NTPase"/>
</dbReference>
<dbReference type="SUPFAM" id="SSF52540">
    <property type="entry name" value="P-loop containing nucleoside triphosphate hydrolases"/>
    <property type="match status" value="1"/>
</dbReference>
<dbReference type="EMBL" id="PGOL01001449">
    <property type="protein sequence ID" value="PKI58014.1"/>
    <property type="molecule type" value="Genomic_DNA"/>
</dbReference>
<protein>
    <recommendedName>
        <fullName evidence="5">GPN-loop GTPase 3</fullName>
    </recommendedName>
</protein>
<sequence>MGYAQLVIGPAGSGKSTYCSSLYQHCQTIGRNIHIINLDPAAENFDYPVATGT</sequence>
<dbReference type="Pfam" id="PF03029">
    <property type="entry name" value="ATP_bind_1"/>
    <property type="match status" value="1"/>
</dbReference>
<reference evidence="6 7" key="1">
    <citation type="submission" date="2017-11" db="EMBL/GenBank/DDBJ databases">
        <title>De-novo sequencing of pomegranate (Punica granatum L.) genome.</title>
        <authorList>
            <person name="Akparov Z."/>
            <person name="Amiraslanov A."/>
            <person name="Hajiyeva S."/>
            <person name="Abbasov M."/>
            <person name="Kaur K."/>
            <person name="Hamwieh A."/>
            <person name="Solovyev V."/>
            <person name="Salamov A."/>
            <person name="Braich B."/>
            <person name="Kosarev P."/>
            <person name="Mahmoud A."/>
            <person name="Hajiyev E."/>
            <person name="Babayeva S."/>
            <person name="Izzatullayeva V."/>
            <person name="Mammadov A."/>
            <person name="Mammadov A."/>
            <person name="Sharifova S."/>
            <person name="Ojaghi J."/>
            <person name="Eynullazada K."/>
            <person name="Bayramov B."/>
            <person name="Abdulazimova A."/>
            <person name="Shahmuradov I."/>
        </authorList>
    </citation>
    <scope>NUCLEOTIDE SEQUENCE [LARGE SCALE GENOMIC DNA]</scope>
    <source>
        <strain evidence="7">cv. AG2017</strain>
        <tissue evidence="6">Leaf</tissue>
    </source>
</reference>
<dbReference type="GO" id="GO:0003924">
    <property type="term" value="F:GTPase activity"/>
    <property type="evidence" value="ECO:0007669"/>
    <property type="project" value="TreeGrafter"/>
</dbReference>
<dbReference type="Proteomes" id="UP000233551">
    <property type="component" value="Unassembled WGS sequence"/>
</dbReference>
<keyword evidence="3 5" id="KW-0378">Hydrolase</keyword>
<keyword evidence="2 5" id="KW-0547">Nucleotide-binding</keyword>
<dbReference type="PANTHER" id="PTHR21231">
    <property type="entry name" value="XPA-BINDING PROTEIN 1-RELATED"/>
    <property type="match status" value="1"/>
</dbReference>
<dbReference type="InterPro" id="IPR004130">
    <property type="entry name" value="Gpn"/>
</dbReference>
<comment type="function">
    <text evidence="5">Small GTPase required for proper nuclear import of RNA polymerase II and III (RNAPII and RNAPIII). May act at an RNAP assembly step prior to nuclear import.</text>
</comment>
<name>A0A2I0JNZ9_PUNGR</name>
<keyword evidence="7" id="KW-1185">Reference proteome</keyword>
<comment type="caution">
    <text evidence="6">The sequence shown here is derived from an EMBL/GenBank/DDBJ whole genome shotgun (WGS) entry which is preliminary data.</text>
</comment>
<evidence type="ECO:0000313" key="7">
    <source>
        <dbReference type="Proteomes" id="UP000233551"/>
    </source>
</evidence>
<organism evidence="6 7">
    <name type="scientific">Punica granatum</name>
    <name type="common">Pomegranate</name>
    <dbReference type="NCBI Taxonomy" id="22663"/>
    <lineage>
        <taxon>Eukaryota</taxon>
        <taxon>Viridiplantae</taxon>
        <taxon>Streptophyta</taxon>
        <taxon>Embryophyta</taxon>
        <taxon>Tracheophyta</taxon>
        <taxon>Spermatophyta</taxon>
        <taxon>Magnoliopsida</taxon>
        <taxon>eudicotyledons</taxon>
        <taxon>Gunneridae</taxon>
        <taxon>Pentapetalae</taxon>
        <taxon>rosids</taxon>
        <taxon>malvids</taxon>
        <taxon>Myrtales</taxon>
        <taxon>Lythraceae</taxon>
        <taxon>Punica</taxon>
    </lineage>
</organism>
<dbReference type="PANTHER" id="PTHR21231:SF7">
    <property type="entry name" value="GPN-LOOP GTPASE 3"/>
    <property type="match status" value="1"/>
</dbReference>
<comment type="similarity">
    <text evidence="1 5">Belongs to the GPN-loop GTPase family.</text>
</comment>
<evidence type="ECO:0000256" key="3">
    <source>
        <dbReference type="ARBA" id="ARBA00022801"/>
    </source>
</evidence>
<dbReference type="Gene3D" id="3.40.50.300">
    <property type="entry name" value="P-loop containing nucleotide triphosphate hydrolases"/>
    <property type="match status" value="1"/>
</dbReference>
<gene>
    <name evidence="6" type="ORF">CRG98_021594</name>
</gene>
<evidence type="ECO:0000256" key="2">
    <source>
        <dbReference type="ARBA" id="ARBA00022741"/>
    </source>
</evidence>
<evidence type="ECO:0000256" key="4">
    <source>
        <dbReference type="ARBA" id="ARBA00023134"/>
    </source>
</evidence>
<dbReference type="AlphaFoldDB" id="A0A2I0JNZ9"/>
<evidence type="ECO:0000313" key="6">
    <source>
        <dbReference type="EMBL" id="PKI58014.1"/>
    </source>
</evidence>
<dbReference type="GO" id="GO:0005525">
    <property type="term" value="F:GTP binding"/>
    <property type="evidence" value="ECO:0007669"/>
    <property type="project" value="UniProtKB-KW"/>
</dbReference>